<name>E4XTT4_OIKDI</name>
<dbReference type="Proteomes" id="UP000001307">
    <property type="component" value="Unassembled WGS sequence"/>
</dbReference>
<evidence type="ECO:0000313" key="1">
    <source>
        <dbReference type="EMBL" id="CBY13146.1"/>
    </source>
</evidence>
<protein>
    <submittedName>
        <fullName evidence="1">Uncharacterized protein</fullName>
    </submittedName>
</protein>
<reference evidence="1 2" key="1">
    <citation type="journal article" date="2010" name="Science">
        <title>Plasticity of animal genome architecture unmasked by rapid evolution of a pelagic tunicate.</title>
        <authorList>
            <person name="Denoeud F."/>
            <person name="Henriet S."/>
            <person name="Mungpakdee S."/>
            <person name="Aury J.M."/>
            <person name="Da Silva C."/>
            <person name="Brinkmann H."/>
            <person name="Mikhaleva J."/>
            <person name="Olsen L.C."/>
            <person name="Jubin C."/>
            <person name="Canestro C."/>
            <person name="Bouquet J.M."/>
            <person name="Danks G."/>
            <person name="Poulain J."/>
            <person name="Campsteijn C."/>
            <person name="Adamski M."/>
            <person name="Cross I."/>
            <person name="Yadetie F."/>
            <person name="Muffato M."/>
            <person name="Louis A."/>
            <person name="Butcher S."/>
            <person name="Tsagkogeorga G."/>
            <person name="Konrad A."/>
            <person name="Singh S."/>
            <person name="Jensen M.F."/>
            <person name="Cong E.H."/>
            <person name="Eikeseth-Otteraa H."/>
            <person name="Noel B."/>
            <person name="Anthouard V."/>
            <person name="Porcel B.M."/>
            <person name="Kachouri-Lafond R."/>
            <person name="Nishino A."/>
            <person name="Ugolini M."/>
            <person name="Chourrout P."/>
            <person name="Nishida H."/>
            <person name="Aasland R."/>
            <person name="Huzurbazar S."/>
            <person name="Westhof E."/>
            <person name="Delsuc F."/>
            <person name="Lehrach H."/>
            <person name="Reinhardt R."/>
            <person name="Weissenbach J."/>
            <person name="Roy S.W."/>
            <person name="Artiguenave F."/>
            <person name="Postlethwait J.H."/>
            <person name="Manak J.R."/>
            <person name="Thompson E.M."/>
            <person name="Jaillon O."/>
            <person name="Du Pasquier L."/>
            <person name="Boudinot P."/>
            <person name="Liberles D.A."/>
            <person name="Volff J.N."/>
            <person name="Philippe H."/>
            <person name="Lenhard B."/>
            <person name="Roest Crollius H."/>
            <person name="Wincker P."/>
            <person name="Chourrout D."/>
        </authorList>
    </citation>
    <scope>NUCLEOTIDE SEQUENCE [LARGE SCALE GENOMIC DNA]</scope>
</reference>
<sequence>MKRLKEEKQAKEANRIQQLEWIQQAKTRREAEREEVFSSENDSYLKRREATRLANDELGEDTTFIPMTLPVVHHVTVCNSHDPITGNHYGLTNREASRLSKDAIRKALADGERASVIKAWNASQTLEMTEAMRNPKHRLYKWTRRAAWTIEEGEAGDPTLLKRWLNFPGILRRFEEVTGSGYLDKNRLAIYLGFTYKICGGQLLKTIRRLWIYLYEWNDWAVPPVTAAVAPQL</sequence>
<dbReference type="InParanoid" id="E4XTT4"/>
<proteinExistence type="predicted"/>
<dbReference type="PROSITE" id="PS50007">
    <property type="entry name" value="PIPLC_X_DOMAIN"/>
    <property type="match status" value="1"/>
</dbReference>
<keyword evidence="2" id="KW-1185">Reference proteome</keyword>
<gene>
    <name evidence="1" type="ORF">GSOID_T00003892001</name>
</gene>
<organism evidence="1 2">
    <name type="scientific">Oikopleura dioica</name>
    <name type="common">Tunicate</name>
    <dbReference type="NCBI Taxonomy" id="34765"/>
    <lineage>
        <taxon>Eukaryota</taxon>
        <taxon>Metazoa</taxon>
        <taxon>Chordata</taxon>
        <taxon>Tunicata</taxon>
        <taxon>Appendicularia</taxon>
        <taxon>Copelata</taxon>
        <taxon>Oikopleuridae</taxon>
        <taxon>Oikopleura</taxon>
    </lineage>
</organism>
<dbReference type="AlphaFoldDB" id="E4XTT4"/>
<dbReference type="EMBL" id="FN653163">
    <property type="protein sequence ID" value="CBY13146.1"/>
    <property type="molecule type" value="Genomic_DNA"/>
</dbReference>
<accession>E4XTT4</accession>
<evidence type="ECO:0000313" key="2">
    <source>
        <dbReference type="Proteomes" id="UP000001307"/>
    </source>
</evidence>